<dbReference type="RefSeq" id="WP_094049010.1">
    <property type="nucleotide sequence ID" value="NZ_CP022535.1"/>
</dbReference>
<proteinExistence type="predicted"/>
<organism evidence="2 3">
    <name type="scientific">Spiroplasma corruscae</name>
    <dbReference type="NCBI Taxonomy" id="216934"/>
    <lineage>
        <taxon>Bacteria</taxon>
        <taxon>Bacillati</taxon>
        <taxon>Mycoplasmatota</taxon>
        <taxon>Mollicutes</taxon>
        <taxon>Entomoplasmatales</taxon>
        <taxon>Spiroplasmataceae</taxon>
        <taxon>Spiroplasma</taxon>
    </lineage>
</organism>
<gene>
    <name evidence="2" type="ORF">SCORR_v1c05840</name>
</gene>
<dbReference type="AlphaFoldDB" id="A0A222EPE4"/>
<dbReference type="InterPro" id="IPR007880">
    <property type="entry name" value="Spiralin"/>
</dbReference>
<name>A0A222EPE4_9MOLU</name>
<protein>
    <recommendedName>
        <fullName evidence="4">Lipoprotein</fullName>
    </recommendedName>
</protein>
<dbReference type="Pfam" id="PF05215">
    <property type="entry name" value="Spiralin"/>
    <property type="match status" value="1"/>
</dbReference>
<dbReference type="PROSITE" id="PS51257">
    <property type="entry name" value="PROKAR_LIPOPROTEIN"/>
    <property type="match status" value="1"/>
</dbReference>
<evidence type="ECO:0008006" key="4">
    <source>
        <dbReference type="Google" id="ProtNLM"/>
    </source>
</evidence>
<evidence type="ECO:0000313" key="2">
    <source>
        <dbReference type="EMBL" id="ASP28356.1"/>
    </source>
</evidence>
<feature type="signal peptide" evidence="1">
    <location>
        <begin position="1"/>
        <end position="23"/>
    </location>
</feature>
<feature type="chain" id="PRO_5012081409" description="Lipoprotein" evidence="1">
    <location>
        <begin position="24"/>
        <end position="299"/>
    </location>
</feature>
<dbReference type="Proteomes" id="UP000203229">
    <property type="component" value="Chromosome"/>
</dbReference>
<evidence type="ECO:0000313" key="3">
    <source>
        <dbReference type="Proteomes" id="UP000203229"/>
    </source>
</evidence>
<reference evidence="2 3" key="1">
    <citation type="submission" date="2017-07" db="EMBL/GenBank/DDBJ databases">
        <title>Complete genome sequence of Spiroplasma corruscae EC-1 (DSM 19793).</title>
        <authorList>
            <person name="Tsai Y.-M."/>
            <person name="Lo W.-S."/>
            <person name="Kuo C.-H."/>
        </authorList>
    </citation>
    <scope>NUCLEOTIDE SEQUENCE [LARGE SCALE GENOMIC DNA]</scope>
    <source>
        <strain evidence="2 3">EC-1</strain>
    </source>
</reference>
<evidence type="ECO:0000256" key="1">
    <source>
        <dbReference type="SAM" id="SignalP"/>
    </source>
</evidence>
<keyword evidence="3" id="KW-1185">Reference proteome</keyword>
<sequence>MKKIFIILFQVSSLSSLTLTSIACTDPYNKSQEKIDLKDIDFSKINFIAGTSFKEIKEDITSFYNGIVYGIDYKINNLNQLVDNNDFLKGGISFSISIINDNIYYKGISNILVSSFIDINSSFNKDETWWLANMTLEDIKYSIVLGLLQIRPRKPSRESMKKIEESDLTIKYDDKFVVNGNVIKGAVFTVEVKKNALYFKGQTNHTWNIKPIDLSTRYNFPSKETLDLGSGYCDYGYVEQNFVYWVKRYNKILEIDVDYVLNITWLDQDEYGNGNLQKINVKATPTSNFLIGEYDIDYE</sequence>
<dbReference type="KEGG" id="scou:SCORR_v1c05840"/>
<keyword evidence="1" id="KW-0732">Signal</keyword>
<accession>A0A222EPE4</accession>
<dbReference type="EMBL" id="CP022535">
    <property type="protein sequence ID" value="ASP28356.1"/>
    <property type="molecule type" value="Genomic_DNA"/>
</dbReference>
<dbReference type="GO" id="GO:0016020">
    <property type="term" value="C:membrane"/>
    <property type="evidence" value="ECO:0007669"/>
    <property type="project" value="InterPro"/>
</dbReference>